<gene>
    <name evidence="1" type="ORF">CDEST_08523</name>
</gene>
<accession>A0AAX4IJG1</accession>
<dbReference type="GeneID" id="87945026"/>
<keyword evidence="2" id="KW-1185">Reference proteome</keyword>
<evidence type="ECO:0008006" key="3">
    <source>
        <dbReference type="Google" id="ProtNLM"/>
    </source>
</evidence>
<reference evidence="2" key="1">
    <citation type="journal article" date="2023" name="bioRxiv">
        <title>Complete genome of the Medicago anthracnose fungus, Colletotrichum destructivum, reveals a mini-chromosome-like region within a core chromosome.</title>
        <authorList>
            <person name="Lapalu N."/>
            <person name="Simon A."/>
            <person name="Lu A."/>
            <person name="Plaumann P.-L."/>
            <person name="Amselem J."/>
            <person name="Pigne S."/>
            <person name="Auger A."/>
            <person name="Koch C."/>
            <person name="Dallery J.-F."/>
            <person name="O'Connell R.J."/>
        </authorList>
    </citation>
    <scope>NUCLEOTIDE SEQUENCE [LARGE SCALE GENOMIC DNA]</scope>
    <source>
        <strain evidence="2">CBS 520.97</strain>
    </source>
</reference>
<organism evidence="1 2">
    <name type="scientific">Colletotrichum destructivum</name>
    <dbReference type="NCBI Taxonomy" id="34406"/>
    <lineage>
        <taxon>Eukaryota</taxon>
        <taxon>Fungi</taxon>
        <taxon>Dikarya</taxon>
        <taxon>Ascomycota</taxon>
        <taxon>Pezizomycotina</taxon>
        <taxon>Sordariomycetes</taxon>
        <taxon>Hypocreomycetidae</taxon>
        <taxon>Glomerellales</taxon>
        <taxon>Glomerellaceae</taxon>
        <taxon>Colletotrichum</taxon>
        <taxon>Colletotrichum destructivum species complex</taxon>
    </lineage>
</organism>
<dbReference type="EMBL" id="CP137309">
    <property type="protein sequence ID" value="WQF83509.1"/>
    <property type="molecule type" value="Genomic_DNA"/>
</dbReference>
<dbReference type="AlphaFoldDB" id="A0AAX4IJG1"/>
<sequence>MHAAESAAVCRPFSVRHGSSFDLGQHHRSFQVPVALGKGAQLLATLRHAPVDFCDLVNELNTLQAVIKQIRSLLEELANEQTSNMALTPVDTSTAVALELELRFIVEELQAFCDRLTATDKVDEKDRPRQVSKRRWIREQSNITKLKSRVNTARNYLMLCFGAIVSSQR</sequence>
<name>A0AAX4IJG1_9PEZI</name>
<dbReference type="RefSeq" id="XP_062780733.1">
    <property type="nucleotide sequence ID" value="XM_062924682.1"/>
</dbReference>
<protein>
    <recommendedName>
        <fullName evidence="3">Fungal N-terminal domain-containing protein</fullName>
    </recommendedName>
</protein>
<evidence type="ECO:0000313" key="2">
    <source>
        <dbReference type="Proteomes" id="UP001322277"/>
    </source>
</evidence>
<proteinExistence type="predicted"/>
<dbReference type="Proteomes" id="UP001322277">
    <property type="component" value="Chromosome 5"/>
</dbReference>
<dbReference type="KEGG" id="cdet:87945026"/>
<evidence type="ECO:0000313" key="1">
    <source>
        <dbReference type="EMBL" id="WQF83509.1"/>
    </source>
</evidence>